<dbReference type="EMBL" id="CP027228">
    <property type="protein sequence ID" value="AVM47909.1"/>
    <property type="molecule type" value="Genomic_DNA"/>
</dbReference>
<name>A0A2S0L3Q8_9FIRM</name>
<evidence type="ECO:0000256" key="1">
    <source>
        <dbReference type="ARBA" id="ARBA00000385"/>
    </source>
</evidence>
<dbReference type="GO" id="GO:0031119">
    <property type="term" value="P:tRNA pseudouridine synthesis"/>
    <property type="evidence" value="ECO:0007669"/>
    <property type="project" value="UniProtKB-UniRule"/>
</dbReference>
<dbReference type="GO" id="GO:0160148">
    <property type="term" value="F:tRNA pseudouridine(55) synthase activity"/>
    <property type="evidence" value="ECO:0007669"/>
    <property type="project" value="UniProtKB-EC"/>
</dbReference>
<dbReference type="NCBIfam" id="TIGR00431">
    <property type="entry name" value="TruB"/>
    <property type="match status" value="1"/>
</dbReference>
<evidence type="ECO:0000313" key="8">
    <source>
        <dbReference type="EMBL" id="AVM47909.1"/>
    </source>
</evidence>
<evidence type="ECO:0000256" key="5">
    <source>
        <dbReference type="HAMAP-Rule" id="MF_01080"/>
    </source>
</evidence>
<feature type="domain" description="tRNA pseudouridylate synthase B C-terminal" evidence="7">
    <location>
        <begin position="179"/>
        <end position="234"/>
    </location>
</feature>
<dbReference type="Pfam" id="PF01509">
    <property type="entry name" value="TruB_N"/>
    <property type="match status" value="1"/>
</dbReference>
<dbReference type="PANTHER" id="PTHR13767:SF2">
    <property type="entry name" value="PSEUDOURIDYLATE SYNTHASE TRUB1"/>
    <property type="match status" value="1"/>
</dbReference>
<gene>
    <name evidence="5 8" type="primary">truB</name>
    <name evidence="8" type="ORF">C5Q96_03265</name>
</gene>
<feature type="active site" description="Nucleophile" evidence="5">
    <location>
        <position position="41"/>
    </location>
</feature>
<dbReference type="GO" id="GO:1990481">
    <property type="term" value="P:mRNA pseudouridine synthesis"/>
    <property type="evidence" value="ECO:0007669"/>
    <property type="project" value="TreeGrafter"/>
</dbReference>
<evidence type="ECO:0000256" key="2">
    <source>
        <dbReference type="ARBA" id="ARBA00005642"/>
    </source>
</evidence>
<evidence type="ECO:0000259" key="7">
    <source>
        <dbReference type="Pfam" id="PF16198"/>
    </source>
</evidence>
<dbReference type="Proteomes" id="UP000237883">
    <property type="component" value="Chromosome"/>
</dbReference>
<dbReference type="CDD" id="cd02573">
    <property type="entry name" value="PseudoU_synth_EcTruB"/>
    <property type="match status" value="1"/>
</dbReference>
<dbReference type="AlphaFoldDB" id="A0A2S0L3Q8"/>
<dbReference type="GeneID" id="78391276"/>
<dbReference type="InterPro" id="IPR020103">
    <property type="entry name" value="PsdUridine_synth_cat_dom_sf"/>
</dbReference>
<dbReference type="InterPro" id="IPR032819">
    <property type="entry name" value="TruB_C"/>
</dbReference>
<keyword evidence="3 5" id="KW-0819">tRNA processing</keyword>
<evidence type="ECO:0000313" key="9">
    <source>
        <dbReference type="Proteomes" id="UP000237883"/>
    </source>
</evidence>
<dbReference type="Gene3D" id="3.30.2350.10">
    <property type="entry name" value="Pseudouridine synthase"/>
    <property type="match status" value="1"/>
</dbReference>
<reference evidence="9" key="1">
    <citation type="submission" date="2018-02" db="EMBL/GenBank/DDBJ databases">
        <authorList>
            <person name="Holder M.E."/>
            <person name="Ajami N.J."/>
            <person name="Petrosino J.F."/>
        </authorList>
    </citation>
    <scope>NUCLEOTIDE SEQUENCE [LARGE SCALE GENOMIC DNA]</scope>
    <source>
        <strain evidence="9">CCUG 47132</strain>
    </source>
</reference>
<sequence>MMKNSGVININKPEGYTSHDVVAKLRRKLGIKRVGHTGTLDPMATGVLPICFGKDTRLIEYYDHDWKTYEAELELGKITDTLDITGDVLEEREVKDITSEDIELLACRYRGTITQIPPKYSALKVNGRPLYKYAREGQEIDIEAKKRHIEIKHFEFNFIDIDLKKVSFIVTCSKGTYIRSICSEIGELLGVGATMTKLVRRKSGVFTDESSYDLEQVLEMSESELNDIIISGESTIVNLRKLVLKNGSEPFYFNGRTIEKKYYMTYEEACDAIKQKEKLVNKGSFDIAEDELNFFSDIYRLYGEEGAFLGTCLMKEDGSLKPEKVMGNRN</sequence>
<evidence type="ECO:0000256" key="4">
    <source>
        <dbReference type="ARBA" id="ARBA00023235"/>
    </source>
</evidence>
<dbReference type="HAMAP" id="MF_01080">
    <property type="entry name" value="TruB_bact"/>
    <property type="match status" value="1"/>
</dbReference>
<dbReference type="InterPro" id="IPR014780">
    <property type="entry name" value="tRNA_psdUridine_synth_TruB"/>
</dbReference>
<dbReference type="EC" id="5.4.99.25" evidence="5"/>
<dbReference type="Pfam" id="PF16198">
    <property type="entry name" value="TruB_C_2"/>
    <property type="match status" value="1"/>
</dbReference>
<dbReference type="PANTHER" id="PTHR13767">
    <property type="entry name" value="TRNA-PSEUDOURIDINE SYNTHASE"/>
    <property type="match status" value="1"/>
</dbReference>
<proteinExistence type="inferred from homology"/>
<comment type="similarity">
    <text evidence="2 5">Belongs to the pseudouridine synthase TruB family. Type 1 subfamily.</text>
</comment>
<protein>
    <recommendedName>
        <fullName evidence="5">tRNA pseudouridine synthase B</fullName>
        <ecNumber evidence="5">5.4.99.25</ecNumber>
    </recommendedName>
    <alternativeName>
        <fullName evidence="5">tRNA pseudouridine(55) synthase</fullName>
        <shortName evidence="5">Psi55 synthase</shortName>
    </alternativeName>
    <alternativeName>
        <fullName evidence="5">tRNA pseudouridylate synthase</fullName>
    </alternativeName>
    <alternativeName>
        <fullName evidence="5">tRNA-uridine isomerase</fullName>
    </alternativeName>
</protein>
<dbReference type="RefSeq" id="WP_106056988.1">
    <property type="nucleotide sequence ID" value="NZ_CP027228.1"/>
</dbReference>
<accession>A0A2S0L3Q8</accession>
<dbReference type="KEGG" id="mdv:C5Q96_03265"/>
<evidence type="ECO:0000259" key="6">
    <source>
        <dbReference type="Pfam" id="PF01509"/>
    </source>
</evidence>
<dbReference type="OrthoDB" id="9802309at2"/>
<keyword evidence="4 5" id="KW-0413">Isomerase</keyword>
<comment type="catalytic activity">
    <reaction evidence="1 5">
        <text>uridine(55) in tRNA = pseudouridine(55) in tRNA</text>
        <dbReference type="Rhea" id="RHEA:42532"/>
        <dbReference type="Rhea" id="RHEA-COMP:10101"/>
        <dbReference type="Rhea" id="RHEA-COMP:10102"/>
        <dbReference type="ChEBI" id="CHEBI:65314"/>
        <dbReference type="ChEBI" id="CHEBI:65315"/>
        <dbReference type="EC" id="5.4.99.25"/>
    </reaction>
</comment>
<keyword evidence="9" id="KW-1185">Reference proteome</keyword>
<dbReference type="SUPFAM" id="SSF55120">
    <property type="entry name" value="Pseudouridine synthase"/>
    <property type="match status" value="1"/>
</dbReference>
<evidence type="ECO:0000256" key="3">
    <source>
        <dbReference type="ARBA" id="ARBA00022694"/>
    </source>
</evidence>
<feature type="domain" description="Pseudouridine synthase II N-terminal" evidence="6">
    <location>
        <begin position="26"/>
        <end position="178"/>
    </location>
</feature>
<organism evidence="8 9">
    <name type="scientific">Mogibacterium diversum</name>
    <dbReference type="NCBI Taxonomy" id="114527"/>
    <lineage>
        <taxon>Bacteria</taxon>
        <taxon>Bacillati</taxon>
        <taxon>Bacillota</taxon>
        <taxon>Clostridia</taxon>
        <taxon>Peptostreptococcales</taxon>
        <taxon>Anaerovoracaceae</taxon>
        <taxon>Mogibacterium</taxon>
    </lineage>
</organism>
<comment type="function">
    <text evidence="5">Responsible for synthesis of pseudouridine from uracil-55 in the psi GC loop of transfer RNAs.</text>
</comment>
<dbReference type="GO" id="GO:0003723">
    <property type="term" value="F:RNA binding"/>
    <property type="evidence" value="ECO:0007669"/>
    <property type="project" value="InterPro"/>
</dbReference>
<dbReference type="InterPro" id="IPR002501">
    <property type="entry name" value="PsdUridine_synth_N"/>
</dbReference>